<dbReference type="Pfam" id="PF00392">
    <property type="entry name" value="GntR"/>
    <property type="match status" value="1"/>
</dbReference>
<protein>
    <submittedName>
        <fullName evidence="7">HTH-type transcriptional regulatory protein GabR</fullName>
    </submittedName>
</protein>
<keyword evidence="4" id="KW-0238">DNA-binding</keyword>
<feature type="domain" description="HTH gntR-type" evidence="6">
    <location>
        <begin position="18"/>
        <end position="86"/>
    </location>
</feature>
<sequence>MIPATPDALQTVADAAGLPLYRQVYERFRSAIAEGALKPGDRIPSARALAKEIGVARGTIEVAYSLLASEGYIQARGQAGTVVAPNLQPAARMASAAPAAPAARARPAEAVEDRWPRPAAPLPFQMGLPALDAFPRKIWARLGARHLRGMQPPDLGYPDPAGLLGLRTATAAYLQVARGIQCTPRQVFITPGYNNTMQLIMQALFKPGDSVWVEDPGYPPTRVLLAQAGMQAVPVRVDAEGLVVEAGIAQEPRARGAVVTPAHQSPLSLSLSLPRRQALLDWAERNSAWIVEDDYDGEYRYVGRPLPALKSLDRQGRVLYSGTFSKVLFPGMRLAYLVVPEEQVPRFERLCMLLAGGAPALTQAVLTSFINEGHFARHIQRMRRLYSERRHATAAALTDVMGSRLRIDLQPGGMHLVARLEGHQTDRELASRMLQHGLYAQALSHWSAAPDARSGLLMSFTNIVSAEQAEQLARRILQLM</sequence>
<dbReference type="CDD" id="cd07377">
    <property type="entry name" value="WHTH_GntR"/>
    <property type="match status" value="1"/>
</dbReference>
<evidence type="ECO:0000256" key="5">
    <source>
        <dbReference type="ARBA" id="ARBA00023163"/>
    </source>
</evidence>
<dbReference type="Proteomes" id="UP000494214">
    <property type="component" value="Unassembled WGS sequence"/>
</dbReference>
<dbReference type="InterPro" id="IPR015424">
    <property type="entry name" value="PyrdxlP-dep_Trfase"/>
</dbReference>
<dbReference type="CDD" id="cd00609">
    <property type="entry name" value="AAT_like"/>
    <property type="match status" value="1"/>
</dbReference>
<dbReference type="PROSITE" id="PS50949">
    <property type="entry name" value="HTH_GNTR"/>
    <property type="match status" value="1"/>
</dbReference>
<dbReference type="InterPro" id="IPR004839">
    <property type="entry name" value="Aminotransferase_I/II_large"/>
</dbReference>
<dbReference type="InterPro" id="IPR036390">
    <property type="entry name" value="WH_DNA-bd_sf"/>
</dbReference>
<dbReference type="Gene3D" id="3.40.640.10">
    <property type="entry name" value="Type I PLP-dependent aspartate aminotransferase-like (Major domain)"/>
    <property type="match status" value="1"/>
</dbReference>
<dbReference type="InterPro" id="IPR036388">
    <property type="entry name" value="WH-like_DNA-bd_sf"/>
</dbReference>
<keyword evidence="8" id="KW-1185">Reference proteome</keyword>
<dbReference type="Gene3D" id="1.10.10.10">
    <property type="entry name" value="Winged helix-like DNA-binding domain superfamily/Winged helix DNA-binding domain"/>
    <property type="match status" value="1"/>
</dbReference>
<dbReference type="PANTHER" id="PTHR46577:SF1">
    <property type="entry name" value="HTH-TYPE TRANSCRIPTIONAL REGULATORY PROTEIN GABR"/>
    <property type="match status" value="1"/>
</dbReference>
<dbReference type="AlphaFoldDB" id="A0A6S6Z7U9"/>
<dbReference type="SUPFAM" id="SSF53383">
    <property type="entry name" value="PLP-dependent transferases"/>
    <property type="match status" value="1"/>
</dbReference>
<keyword evidence="3" id="KW-0805">Transcription regulation</keyword>
<dbReference type="GO" id="GO:0003700">
    <property type="term" value="F:DNA-binding transcription factor activity"/>
    <property type="evidence" value="ECO:0007669"/>
    <property type="project" value="InterPro"/>
</dbReference>
<evidence type="ECO:0000256" key="3">
    <source>
        <dbReference type="ARBA" id="ARBA00023015"/>
    </source>
</evidence>
<dbReference type="PRINTS" id="PR00035">
    <property type="entry name" value="HTHGNTR"/>
</dbReference>
<organism evidence="7 8">
    <name type="scientific">Achromobacter animicus</name>
    <dbReference type="NCBI Taxonomy" id="1389935"/>
    <lineage>
        <taxon>Bacteria</taxon>
        <taxon>Pseudomonadati</taxon>
        <taxon>Pseudomonadota</taxon>
        <taxon>Betaproteobacteria</taxon>
        <taxon>Burkholderiales</taxon>
        <taxon>Alcaligenaceae</taxon>
        <taxon>Achromobacter</taxon>
    </lineage>
</organism>
<dbReference type="GO" id="GO:0003677">
    <property type="term" value="F:DNA binding"/>
    <property type="evidence" value="ECO:0007669"/>
    <property type="project" value="UniProtKB-KW"/>
</dbReference>
<evidence type="ECO:0000256" key="2">
    <source>
        <dbReference type="ARBA" id="ARBA00022898"/>
    </source>
</evidence>
<evidence type="ECO:0000259" key="6">
    <source>
        <dbReference type="PROSITE" id="PS50949"/>
    </source>
</evidence>
<accession>A0A6S6Z7U9</accession>
<name>A0A6S6Z7U9_9BURK</name>
<evidence type="ECO:0000256" key="1">
    <source>
        <dbReference type="ARBA" id="ARBA00005384"/>
    </source>
</evidence>
<dbReference type="Pfam" id="PF00155">
    <property type="entry name" value="Aminotran_1_2"/>
    <property type="match status" value="1"/>
</dbReference>
<evidence type="ECO:0000256" key="4">
    <source>
        <dbReference type="ARBA" id="ARBA00023125"/>
    </source>
</evidence>
<dbReference type="SUPFAM" id="SSF46785">
    <property type="entry name" value="Winged helix' DNA-binding domain"/>
    <property type="match status" value="1"/>
</dbReference>
<reference evidence="7 8" key="1">
    <citation type="submission" date="2020-04" db="EMBL/GenBank/DDBJ databases">
        <authorList>
            <person name="De Canck E."/>
        </authorList>
    </citation>
    <scope>NUCLEOTIDE SEQUENCE [LARGE SCALE GENOMIC DNA]</scope>
    <source>
        <strain evidence="7 8">LMG 26690</strain>
    </source>
</reference>
<comment type="similarity">
    <text evidence="1">In the C-terminal section; belongs to the class-I pyridoxal-phosphate-dependent aminotransferase family.</text>
</comment>
<keyword evidence="2" id="KW-0663">Pyridoxal phosphate</keyword>
<gene>
    <name evidence="7" type="primary">gabR_1</name>
    <name evidence="7" type="ORF">LMG26690_00500</name>
</gene>
<proteinExistence type="inferred from homology"/>
<dbReference type="GO" id="GO:0030170">
    <property type="term" value="F:pyridoxal phosphate binding"/>
    <property type="evidence" value="ECO:0007669"/>
    <property type="project" value="InterPro"/>
</dbReference>
<evidence type="ECO:0000313" key="7">
    <source>
        <dbReference type="EMBL" id="CAB3659668.1"/>
    </source>
</evidence>
<dbReference type="InterPro" id="IPR051446">
    <property type="entry name" value="HTH_trans_reg/aminotransferase"/>
</dbReference>
<dbReference type="SMART" id="SM00345">
    <property type="entry name" value="HTH_GNTR"/>
    <property type="match status" value="1"/>
</dbReference>
<keyword evidence="5" id="KW-0804">Transcription</keyword>
<dbReference type="EMBL" id="CADIJM010000001">
    <property type="protein sequence ID" value="CAB3659668.1"/>
    <property type="molecule type" value="Genomic_DNA"/>
</dbReference>
<dbReference type="RefSeq" id="WP_175121553.1">
    <property type="nucleotide sequence ID" value="NZ_CADIJM010000001.1"/>
</dbReference>
<dbReference type="InterPro" id="IPR015421">
    <property type="entry name" value="PyrdxlP-dep_Trfase_major"/>
</dbReference>
<dbReference type="PANTHER" id="PTHR46577">
    <property type="entry name" value="HTH-TYPE TRANSCRIPTIONAL REGULATORY PROTEIN GABR"/>
    <property type="match status" value="1"/>
</dbReference>
<dbReference type="InterPro" id="IPR000524">
    <property type="entry name" value="Tscrpt_reg_HTH_GntR"/>
</dbReference>
<evidence type="ECO:0000313" key="8">
    <source>
        <dbReference type="Proteomes" id="UP000494214"/>
    </source>
</evidence>